<evidence type="ECO:0000256" key="10">
    <source>
        <dbReference type="ARBA" id="ARBA00031630"/>
    </source>
</evidence>
<keyword evidence="6" id="KW-0686">Riboflavin biosynthesis</keyword>
<feature type="domain" description="Bacterial bifunctional deaminase-reductase C-terminal" evidence="13">
    <location>
        <begin position="32"/>
        <end position="257"/>
    </location>
</feature>
<evidence type="ECO:0000256" key="7">
    <source>
        <dbReference type="ARBA" id="ARBA00022857"/>
    </source>
</evidence>
<evidence type="ECO:0000256" key="12">
    <source>
        <dbReference type="ARBA" id="ARBA00049020"/>
    </source>
</evidence>
<evidence type="ECO:0000256" key="4">
    <source>
        <dbReference type="ARBA" id="ARBA00012851"/>
    </source>
</evidence>
<gene>
    <name evidence="14" type="primary">RIB7</name>
    <name evidence="14" type="ORF">DEBR0S4_02388G</name>
</gene>
<dbReference type="AlphaFoldDB" id="A0A7D9H273"/>
<dbReference type="InterPro" id="IPR050765">
    <property type="entry name" value="Riboflavin_Biosynth_HTPR"/>
</dbReference>
<keyword evidence="15" id="KW-1185">Reference proteome</keyword>
<dbReference type="GO" id="GO:0009231">
    <property type="term" value="P:riboflavin biosynthetic process"/>
    <property type="evidence" value="ECO:0007669"/>
    <property type="project" value="UniProtKB-KW"/>
</dbReference>
<evidence type="ECO:0000259" key="13">
    <source>
        <dbReference type="Pfam" id="PF01872"/>
    </source>
</evidence>
<comment type="catalytic activity">
    <reaction evidence="11">
        <text>2,5-diamino-6-(1-D-ribitylamino)pyrimidin-4(3H)-one 5'-phosphate + NAD(+) = 2,5-diamino-6-(1-D-ribosylamino)pyrimidin-4(3H)-one 5'-phosphate + NADH + H(+)</text>
        <dbReference type="Rhea" id="RHEA:27274"/>
        <dbReference type="ChEBI" id="CHEBI:15378"/>
        <dbReference type="ChEBI" id="CHEBI:57540"/>
        <dbReference type="ChEBI" id="CHEBI:57945"/>
        <dbReference type="ChEBI" id="CHEBI:58890"/>
        <dbReference type="ChEBI" id="CHEBI:59545"/>
        <dbReference type="EC" id="1.1.1.302"/>
    </reaction>
</comment>
<evidence type="ECO:0000256" key="5">
    <source>
        <dbReference type="ARBA" id="ARBA00015035"/>
    </source>
</evidence>
<comment type="catalytic activity">
    <reaction evidence="12">
        <text>2,5-diamino-6-(1-D-ribitylamino)pyrimidin-4(3H)-one 5'-phosphate + NADP(+) = 2,5-diamino-6-(1-D-ribosylamino)pyrimidin-4(3H)-one 5'-phosphate + NADPH + H(+)</text>
        <dbReference type="Rhea" id="RHEA:27278"/>
        <dbReference type="ChEBI" id="CHEBI:15378"/>
        <dbReference type="ChEBI" id="CHEBI:57783"/>
        <dbReference type="ChEBI" id="CHEBI:58349"/>
        <dbReference type="ChEBI" id="CHEBI:58890"/>
        <dbReference type="ChEBI" id="CHEBI:59545"/>
        <dbReference type="EC" id="1.1.1.302"/>
    </reaction>
</comment>
<organism evidence="14 15">
    <name type="scientific">Dekkera bruxellensis</name>
    <name type="common">Brettanomyces custersii</name>
    <dbReference type="NCBI Taxonomy" id="5007"/>
    <lineage>
        <taxon>Eukaryota</taxon>
        <taxon>Fungi</taxon>
        <taxon>Dikarya</taxon>
        <taxon>Ascomycota</taxon>
        <taxon>Saccharomycotina</taxon>
        <taxon>Pichiomycetes</taxon>
        <taxon>Pichiales</taxon>
        <taxon>Pichiaceae</taxon>
        <taxon>Brettanomyces</taxon>
    </lineage>
</organism>
<comment type="similarity">
    <text evidence="3">Belongs to the HTP reductase family.</text>
</comment>
<protein>
    <recommendedName>
        <fullName evidence="5">2,5-diamino-6-ribosylamino-4(3H)-pyrimidinone 5'-phosphate reductase</fullName>
        <ecNumber evidence="4">1.1.1.302</ecNumber>
    </recommendedName>
    <alternativeName>
        <fullName evidence="10">2,5-diamino-6-(5-phospho-D-ribosylamino)pyrimidin-4(3H)-one reductase</fullName>
    </alternativeName>
    <alternativeName>
        <fullName evidence="9">2,5-diamino-6-ribitylamino-4(3H)-pyrimidinone 5'-phosphate synthase</fullName>
    </alternativeName>
</protein>
<dbReference type="GO" id="GO:0008703">
    <property type="term" value="F:5-amino-6-(5-phosphoribosylamino)uracil reductase activity"/>
    <property type="evidence" value="ECO:0007669"/>
    <property type="project" value="InterPro"/>
</dbReference>
<comment type="pathway">
    <text evidence="2">Cofactor biosynthesis; riboflavin biosynthesis.</text>
</comment>
<evidence type="ECO:0000256" key="9">
    <source>
        <dbReference type="ARBA" id="ARBA00030073"/>
    </source>
</evidence>
<dbReference type="EC" id="1.1.1.302" evidence="4"/>
<accession>A0A7D9H273</accession>
<evidence type="ECO:0000256" key="3">
    <source>
        <dbReference type="ARBA" id="ARBA00009723"/>
    </source>
</evidence>
<dbReference type="Proteomes" id="UP000478008">
    <property type="component" value="Unassembled WGS sequence"/>
</dbReference>
<evidence type="ECO:0000313" key="14">
    <source>
        <dbReference type="EMBL" id="VUG18788.1"/>
    </source>
</evidence>
<dbReference type="PANTHER" id="PTHR38011">
    <property type="entry name" value="DIHYDROFOLATE REDUCTASE FAMILY PROTEIN (AFU_ORTHOLOGUE AFUA_8G06820)"/>
    <property type="match status" value="1"/>
</dbReference>
<dbReference type="InterPro" id="IPR024072">
    <property type="entry name" value="DHFR-like_dom_sf"/>
</dbReference>
<name>A0A7D9H273_DEKBR</name>
<evidence type="ECO:0000256" key="11">
    <source>
        <dbReference type="ARBA" id="ARBA00047550"/>
    </source>
</evidence>
<dbReference type="SUPFAM" id="SSF53597">
    <property type="entry name" value="Dihydrofolate reductase-like"/>
    <property type="match status" value="1"/>
</dbReference>
<sequence>MSYFTHKDLPVGIPKFLEKYLPQTQHNHDKLPFITLTYAQSLDSRISKKRGLRTVISHIETKVVTHYIRSLHDALLIGINTVLADDPGLNCRFESKPQRIITPVIIDPKFRLQYVYAHSKLEKNVSSGSINPPIVVVSSKVLEMMGESIKKLAGAHQLRILAIEPHTAGTGVTIDGIKEPVLSWCQIFKALKQDFHIQSVMVEGGAGVINSLLVSEYNHKSIVDSLIITIGPVFLGKDGVEVSPADEVDLENVSWWTGIRDSIMCSDVKKKQI</sequence>
<evidence type="ECO:0000256" key="2">
    <source>
        <dbReference type="ARBA" id="ARBA00005104"/>
    </source>
</evidence>
<dbReference type="Gene3D" id="3.40.430.10">
    <property type="entry name" value="Dihydrofolate Reductase, subunit A"/>
    <property type="match status" value="1"/>
</dbReference>
<dbReference type="EMBL" id="CABFWN010000004">
    <property type="protein sequence ID" value="VUG18788.1"/>
    <property type="molecule type" value="Genomic_DNA"/>
</dbReference>
<evidence type="ECO:0000256" key="6">
    <source>
        <dbReference type="ARBA" id="ARBA00022619"/>
    </source>
</evidence>
<keyword evidence="8" id="KW-0560">Oxidoreductase</keyword>
<reference evidence="14 15" key="1">
    <citation type="submission" date="2019-07" db="EMBL/GenBank/DDBJ databases">
        <authorList>
            <person name="Friedrich A."/>
            <person name="Schacherer J."/>
        </authorList>
    </citation>
    <scope>NUCLEOTIDE SEQUENCE [LARGE SCALE GENOMIC DNA]</scope>
</reference>
<dbReference type="InterPro" id="IPR002734">
    <property type="entry name" value="RibDG_C"/>
</dbReference>
<keyword evidence="7" id="KW-0521">NADP</keyword>
<proteinExistence type="inferred from homology"/>
<evidence type="ECO:0000256" key="1">
    <source>
        <dbReference type="ARBA" id="ARBA00003555"/>
    </source>
</evidence>
<evidence type="ECO:0000313" key="15">
    <source>
        <dbReference type="Proteomes" id="UP000478008"/>
    </source>
</evidence>
<comment type="function">
    <text evidence="1">Catalyzes an early step in riboflavin biosynthesis, the NADPH-dependent reduction of the ribose side chain of 2,5-diamino-6-ribosylamino-4(3H)-pyrimidinone 5'-phosphate, yielding 2,5-diamino-6-ribitylamino-4(3H)-pyrimidinone 5'-phosphate.</text>
</comment>
<dbReference type="Pfam" id="PF01872">
    <property type="entry name" value="RibD_C"/>
    <property type="match status" value="1"/>
</dbReference>
<evidence type="ECO:0000256" key="8">
    <source>
        <dbReference type="ARBA" id="ARBA00023002"/>
    </source>
</evidence>
<dbReference type="PANTHER" id="PTHR38011:SF7">
    <property type="entry name" value="2,5-DIAMINO-6-RIBOSYLAMINO-4(3H)-PYRIMIDINONE 5'-PHOSPHATE REDUCTASE"/>
    <property type="match status" value="1"/>
</dbReference>